<proteinExistence type="predicted"/>
<accession>A0A7R9JG67</accession>
<organism evidence="1">
    <name type="scientific">Timema californicum</name>
    <name type="common">California timema</name>
    <name type="synonym">Walking stick</name>
    <dbReference type="NCBI Taxonomy" id="61474"/>
    <lineage>
        <taxon>Eukaryota</taxon>
        <taxon>Metazoa</taxon>
        <taxon>Ecdysozoa</taxon>
        <taxon>Arthropoda</taxon>
        <taxon>Hexapoda</taxon>
        <taxon>Insecta</taxon>
        <taxon>Pterygota</taxon>
        <taxon>Neoptera</taxon>
        <taxon>Polyneoptera</taxon>
        <taxon>Phasmatodea</taxon>
        <taxon>Timematodea</taxon>
        <taxon>Timematoidea</taxon>
        <taxon>Timematidae</taxon>
        <taxon>Timema</taxon>
    </lineage>
</organism>
<reference evidence="1" key="1">
    <citation type="submission" date="2020-11" db="EMBL/GenBank/DDBJ databases">
        <authorList>
            <person name="Tran Van P."/>
        </authorList>
    </citation>
    <scope>NUCLEOTIDE SEQUENCE</scope>
</reference>
<dbReference type="EMBL" id="OE188439">
    <property type="protein sequence ID" value="CAD7578713.1"/>
    <property type="molecule type" value="Genomic_DNA"/>
</dbReference>
<evidence type="ECO:0000313" key="1">
    <source>
        <dbReference type="EMBL" id="CAD7578713.1"/>
    </source>
</evidence>
<protein>
    <submittedName>
        <fullName evidence="1">(California timema) hypothetical protein</fullName>
    </submittedName>
</protein>
<dbReference type="AlphaFoldDB" id="A0A7R9JG67"/>
<sequence length="82" mass="9786">MSKVEFRRSVPPFAWRERESEKPFRKTTLTTNTFKSLNIFIMPTLHEYILNSINSSEASKKNIFFNRILVSYYNNLSYICLI</sequence>
<name>A0A7R9JG67_TIMCA</name>
<gene>
    <name evidence="1" type="ORF">TCMB3V08_LOCUS11250</name>
</gene>